<sequence length="405" mass="42880">MSYVYIANSKERTVSAYQRVVILGAGYAGVMAANRLAGSKSLVGQVQVTVVNPHAEFIDRIRLHEVAAGSRKSAAVPMASLLNPAAAVVVGTATRIDPHARLVQFADGREPLAYDLLVYAVGSATAGAGSEGYGVQSAQEAARLRIRLEQLDARAVVTVVGGGLTGIETASEIAERHPRLRVRLVSKGGIGADLSTSGQRELQRKLRALGVELVENTEVENSGEGQLTTSSGARLESDCTVWTAGFSTPDLARASGLPVDPDGRLLVDETLSVPEFPEIFGAGDAVRAPDSVAAHLRMACAVAMPMGAHAANNIIARLEQHAPQAFSNGFMARCISLGRTAGLIQFVHADDRPRPLAIGGRPGAFLKEQVCRLALRWMRDELRHSGSYSWPKGPRAEQPALAEAL</sequence>
<comment type="cofactor">
    <cofactor evidence="1">
        <name>FAD</name>
        <dbReference type="ChEBI" id="CHEBI:57692"/>
    </cofactor>
</comment>
<protein>
    <submittedName>
        <fullName evidence="7">NADH dehydrogenase, FAD-containing subunit</fullName>
    </submittedName>
</protein>
<keyword evidence="4" id="KW-0274">FAD</keyword>
<dbReference type="Pfam" id="PF07992">
    <property type="entry name" value="Pyr_redox_2"/>
    <property type="match status" value="1"/>
</dbReference>
<dbReference type="SUPFAM" id="SSF51905">
    <property type="entry name" value="FAD/NAD(P)-binding domain"/>
    <property type="match status" value="1"/>
</dbReference>
<evidence type="ECO:0000256" key="1">
    <source>
        <dbReference type="ARBA" id="ARBA00001974"/>
    </source>
</evidence>
<dbReference type="InterPro" id="IPR036188">
    <property type="entry name" value="FAD/NAD-bd_sf"/>
</dbReference>
<evidence type="ECO:0000256" key="3">
    <source>
        <dbReference type="ARBA" id="ARBA00022630"/>
    </source>
</evidence>
<evidence type="ECO:0000259" key="6">
    <source>
        <dbReference type="Pfam" id="PF07992"/>
    </source>
</evidence>
<evidence type="ECO:0000256" key="2">
    <source>
        <dbReference type="ARBA" id="ARBA00005272"/>
    </source>
</evidence>
<keyword evidence="8" id="KW-1185">Reference proteome</keyword>
<dbReference type="GO" id="GO:0003955">
    <property type="term" value="F:NAD(P)H dehydrogenase (quinone) activity"/>
    <property type="evidence" value="ECO:0007669"/>
    <property type="project" value="TreeGrafter"/>
</dbReference>
<dbReference type="InterPro" id="IPR051169">
    <property type="entry name" value="NADH-Q_oxidoreductase"/>
</dbReference>
<evidence type="ECO:0000256" key="4">
    <source>
        <dbReference type="ARBA" id="ARBA00022827"/>
    </source>
</evidence>
<dbReference type="PANTHER" id="PTHR42913:SF3">
    <property type="entry name" value="64 KDA MITOCHONDRIAL NADH DEHYDROGENASE (EUROFUNG)"/>
    <property type="match status" value="1"/>
</dbReference>
<dbReference type="PRINTS" id="PR00368">
    <property type="entry name" value="FADPNR"/>
</dbReference>
<dbReference type="InterPro" id="IPR023753">
    <property type="entry name" value="FAD/NAD-binding_dom"/>
</dbReference>
<reference evidence="7 8" key="1">
    <citation type="submission" date="2016-10" db="EMBL/GenBank/DDBJ databases">
        <authorList>
            <person name="de Groot N.N."/>
        </authorList>
    </citation>
    <scope>NUCLEOTIDE SEQUENCE [LARGE SCALE GENOMIC DNA]</scope>
    <source>
        <strain evidence="7 8">DSM 20117</strain>
    </source>
</reference>
<evidence type="ECO:0000313" key="8">
    <source>
        <dbReference type="Proteomes" id="UP000181917"/>
    </source>
</evidence>
<feature type="domain" description="FAD/NAD(P)-binding" evidence="6">
    <location>
        <begin position="19"/>
        <end position="294"/>
    </location>
</feature>
<dbReference type="STRING" id="37928.SAMN04489742_1548"/>
<dbReference type="AlphaFoldDB" id="A0A1H1BSJ5"/>
<evidence type="ECO:0000256" key="5">
    <source>
        <dbReference type="ARBA" id="ARBA00023002"/>
    </source>
</evidence>
<dbReference type="Gene3D" id="3.50.50.100">
    <property type="match status" value="1"/>
</dbReference>
<comment type="similarity">
    <text evidence="2">Belongs to the NADH dehydrogenase family.</text>
</comment>
<dbReference type="Proteomes" id="UP000181917">
    <property type="component" value="Unassembled WGS sequence"/>
</dbReference>
<evidence type="ECO:0000313" key="7">
    <source>
        <dbReference type="EMBL" id="SDQ54902.1"/>
    </source>
</evidence>
<dbReference type="GO" id="GO:0019646">
    <property type="term" value="P:aerobic electron transport chain"/>
    <property type="evidence" value="ECO:0007669"/>
    <property type="project" value="TreeGrafter"/>
</dbReference>
<dbReference type="PANTHER" id="PTHR42913">
    <property type="entry name" value="APOPTOSIS-INDUCING FACTOR 1"/>
    <property type="match status" value="1"/>
</dbReference>
<dbReference type="EMBL" id="FNKH01000002">
    <property type="protein sequence ID" value="SDQ54902.1"/>
    <property type="molecule type" value="Genomic_DNA"/>
</dbReference>
<dbReference type="PRINTS" id="PR00469">
    <property type="entry name" value="PNDRDTASEII"/>
</dbReference>
<accession>A0A1H1BSJ5</accession>
<proteinExistence type="inferred from homology"/>
<gene>
    <name evidence="7" type="ORF">SAMN04489742_1548</name>
</gene>
<keyword evidence="5" id="KW-0560">Oxidoreductase</keyword>
<organism evidence="7 8">
    <name type="scientific">Crystallibacter crystallopoietes</name>
    <dbReference type="NCBI Taxonomy" id="37928"/>
    <lineage>
        <taxon>Bacteria</taxon>
        <taxon>Bacillati</taxon>
        <taxon>Actinomycetota</taxon>
        <taxon>Actinomycetes</taxon>
        <taxon>Micrococcales</taxon>
        <taxon>Micrococcaceae</taxon>
        <taxon>Crystallibacter</taxon>
    </lineage>
</organism>
<name>A0A1H1BSJ5_9MICC</name>
<keyword evidence="3" id="KW-0285">Flavoprotein</keyword>